<evidence type="ECO:0000313" key="3">
    <source>
        <dbReference type="Proteomes" id="UP001303760"/>
    </source>
</evidence>
<keyword evidence="3" id="KW-1185">Reference proteome</keyword>
<sequence length="451" mass="51960">MGKVRRLFSKFHIRLSSKSTSMPTAPSHDPAPSGSAVQTTRQSSTVAQLNAPFENLPAEIRREILGALEYEGLRALVHASPAFHQQFRLDRRSLLCGCLRKRLRAAAVDACAAYRPGLDSFSDTRTKESVAEFLKAYQDRRSSATYSIEDEALTEDEAAAMIAFHFTVIEPLSKRFTNWALGHLADETGGSPHHKPLSATEETRVMRAMYRFQLCCNLFHERYDRPLRHNLDPIDVVKLFFCLFEPWEVEEVVCIHNFSKHEFDRIFRDIHWDLNQENPKFADQDRPPTPDGAFNFDDAWERSNYLGGTVMCGLELLHTVLFKMRDHEHLVTTMQKSISLDGQLFDGALLQATQWKRHEEQLSERDLKQQARDPLPFMGDLEPDTHGSCPPLAWTLIWKGTYSNLYGEYLDDDMRRWGYVMWDAARLKTEGGKDLLLRQWGSEWDPREMGF</sequence>
<dbReference type="Proteomes" id="UP001303760">
    <property type="component" value="Unassembled WGS sequence"/>
</dbReference>
<reference evidence="2" key="1">
    <citation type="journal article" date="2023" name="Mol. Phylogenet. Evol.">
        <title>Genome-scale phylogeny and comparative genomics of the fungal order Sordariales.</title>
        <authorList>
            <person name="Hensen N."/>
            <person name="Bonometti L."/>
            <person name="Westerberg I."/>
            <person name="Brannstrom I.O."/>
            <person name="Guillou S."/>
            <person name="Cros-Aarteil S."/>
            <person name="Calhoun S."/>
            <person name="Haridas S."/>
            <person name="Kuo A."/>
            <person name="Mondo S."/>
            <person name="Pangilinan J."/>
            <person name="Riley R."/>
            <person name="LaButti K."/>
            <person name="Andreopoulos B."/>
            <person name="Lipzen A."/>
            <person name="Chen C."/>
            <person name="Yan M."/>
            <person name="Daum C."/>
            <person name="Ng V."/>
            <person name="Clum A."/>
            <person name="Steindorff A."/>
            <person name="Ohm R.A."/>
            <person name="Martin F."/>
            <person name="Silar P."/>
            <person name="Natvig D.O."/>
            <person name="Lalanne C."/>
            <person name="Gautier V."/>
            <person name="Ament-Velasquez S.L."/>
            <person name="Kruys A."/>
            <person name="Hutchinson M.I."/>
            <person name="Powell A.J."/>
            <person name="Barry K."/>
            <person name="Miller A.N."/>
            <person name="Grigoriev I.V."/>
            <person name="Debuchy R."/>
            <person name="Gladieux P."/>
            <person name="Hiltunen Thoren M."/>
            <person name="Johannesson H."/>
        </authorList>
    </citation>
    <scope>NUCLEOTIDE SEQUENCE</scope>
    <source>
        <strain evidence="2">CBS 532.94</strain>
    </source>
</reference>
<evidence type="ECO:0000313" key="2">
    <source>
        <dbReference type="EMBL" id="KAK4234785.1"/>
    </source>
</evidence>
<protein>
    <recommendedName>
        <fullName evidence="4">F-box domain-containing protein</fullName>
    </recommendedName>
</protein>
<evidence type="ECO:0000256" key="1">
    <source>
        <dbReference type="SAM" id="MobiDB-lite"/>
    </source>
</evidence>
<dbReference type="EMBL" id="MU860328">
    <property type="protein sequence ID" value="KAK4234785.1"/>
    <property type="molecule type" value="Genomic_DNA"/>
</dbReference>
<accession>A0AAN7HB58</accession>
<comment type="caution">
    <text evidence="2">The sequence shown here is derived from an EMBL/GenBank/DDBJ whole genome shotgun (WGS) entry which is preliminary data.</text>
</comment>
<dbReference type="AlphaFoldDB" id="A0AAN7HB58"/>
<name>A0AAN7HB58_9PEZI</name>
<proteinExistence type="predicted"/>
<organism evidence="2 3">
    <name type="scientific">Achaetomium macrosporum</name>
    <dbReference type="NCBI Taxonomy" id="79813"/>
    <lineage>
        <taxon>Eukaryota</taxon>
        <taxon>Fungi</taxon>
        <taxon>Dikarya</taxon>
        <taxon>Ascomycota</taxon>
        <taxon>Pezizomycotina</taxon>
        <taxon>Sordariomycetes</taxon>
        <taxon>Sordariomycetidae</taxon>
        <taxon>Sordariales</taxon>
        <taxon>Chaetomiaceae</taxon>
        <taxon>Achaetomium</taxon>
    </lineage>
</organism>
<evidence type="ECO:0008006" key="4">
    <source>
        <dbReference type="Google" id="ProtNLM"/>
    </source>
</evidence>
<feature type="compositionally biased region" description="Polar residues" evidence="1">
    <location>
        <begin position="35"/>
        <end position="44"/>
    </location>
</feature>
<feature type="region of interest" description="Disordered" evidence="1">
    <location>
        <begin position="18"/>
        <end position="44"/>
    </location>
</feature>
<reference evidence="2" key="2">
    <citation type="submission" date="2023-05" db="EMBL/GenBank/DDBJ databases">
        <authorList>
            <consortium name="Lawrence Berkeley National Laboratory"/>
            <person name="Steindorff A."/>
            <person name="Hensen N."/>
            <person name="Bonometti L."/>
            <person name="Westerberg I."/>
            <person name="Brannstrom I.O."/>
            <person name="Guillou S."/>
            <person name="Cros-Aarteil S."/>
            <person name="Calhoun S."/>
            <person name="Haridas S."/>
            <person name="Kuo A."/>
            <person name="Mondo S."/>
            <person name="Pangilinan J."/>
            <person name="Riley R."/>
            <person name="Labutti K."/>
            <person name="Andreopoulos B."/>
            <person name="Lipzen A."/>
            <person name="Chen C."/>
            <person name="Yanf M."/>
            <person name="Daum C."/>
            <person name="Ng V."/>
            <person name="Clum A."/>
            <person name="Ohm R."/>
            <person name="Martin F."/>
            <person name="Silar P."/>
            <person name="Natvig D."/>
            <person name="Lalanne C."/>
            <person name="Gautier V."/>
            <person name="Ament-Velasquez S.L."/>
            <person name="Kruys A."/>
            <person name="Hutchinson M.I."/>
            <person name="Powell A.J."/>
            <person name="Barry K."/>
            <person name="Miller A.N."/>
            <person name="Grigoriev I.V."/>
            <person name="Debuchy R."/>
            <person name="Gladieux P."/>
            <person name="Thoren M.H."/>
            <person name="Johannesson H."/>
        </authorList>
    </citation>
    <scope>NUCLEOTIDE SEQUENCE</scope>
    <source>
        <strain evidence="2">CBS 532.94</strain>
    </source>
</reference>
<gene>
    <name evidence="2" type="ORF">C8A03DRAFT_37412</name>
</gene>